<organism evidence="2 3">
    <name type="scientific">Nocardia ignorata</name>
    <dbReference type="NCBI Taxonomy" id="145285"/>
    <lineage>
        <taxon>Bacteria</taxon>
        <taxon>Bacillati</taxon>
        <taxon>Actinomycetota</taxon>
        <taxon>Actinomycetes</taxon>
        <taxon>Mycobacteriales</taxon>
        <taxon>Nocardiaceae</taxon>
        <taxon>Nocardia</taxon>
    </lineage>
</organism>
<reference evidence="2 3" key="1">
    <citation type="submission" date="2019-03" db="EMBL/GenBank/DDBJ databases">
        <title>Genomic Encyclopedia of Type Strains, Phase IV (KMG-IV): sequencing the most valuable type-strain genomes for metagenomic binning, comparative biology and taxonomic classification.</title>
        <authorList>
            <person name="Goeker M."/>
        </authorList>
    </citation>
    <scope>NUCLEOTIDE SEQUENCE [LARGE SCALE GENOMIC DNA]</scope>
    <source>
        <strain evidence="2 3">DSM 44496</strain>
    </source>
</reference>
<feature type="chain" id="PRO_5020608582" description="Secreted protein" evidence="1">
    <location>
        <begin position="31"/>
        <end position="101"/>
    </location>
</feature>
<sequence length="101" mass="10513">MTSTRIARTLLPALVVVAGTLLLGAPTAAAESVWSYTCTTVEPNFPDIVGTGCTAGEDAPTEGPIDGEFVVTRPDDGARWICSSGMVAGDIVEGVECDRRR</sequence>
<keyword evidence="3" id="KW-1185">Reference proteome</keyword>
<evidence type="ECO:0008006" key="4">
    <source>
        <dbReference type="Google" id="ProtNLM"/>
    </source>
</evidence>
<dbReference type="Proteomes" id="UP000295087">
    <property type="component" value="Unassembled WGS sequence"/>
</dbReference>
<keyword evidence="1" id="KW-0732">Signal</keyword>
<evidence type="ECO:0000313" key="2">
    <source>
        <dbReference type="EMBL" id="TDP31912.1"/>
    </source>
</evidence>
<gene>
    <name evidence="2" type="ORF">DFR75_107137</name>
</gene>
<dbReference type="AlphaFoldDB" id="A0A4V6PUJ6"/>
<protein>
    <recommendedName>
        <fullName evidence="4">Secreted protein</fullName>
    </recommendedName>
</protein>
<proteinExistence type="predicted"/>
<evidence type="ECO:0000313" key="3">
    <source>
        <dbReference type="Proteomes" id="UP000295087"/>
    </source>
</evidence>
<comment type="caution">
    <text evidence="2">The sequence shown here is derived from an EMBL/GenBank/DDBJ whole genome shotgun (WGS) entry which is preliminary data.</text>
</comment>
<dbReference type="RefSeq" id="WP_067487687.1">
    <property type="nucleotide sequence ID" value="NZ_JBHXPO010000001.1"/>
</dbReference>
<accession>A0A4V6PUJ6</accession>
<evidence type="ECO:0000256" key="1">
    <source>
        <dbReference type="SAM" id="SignalP"/>
    </source>
</evidence>
<feature type="signal peptide" evidence="1">
    <location>
        <begin position="1"/>
        <end position="30"/>
    </location>
</feature>
<dbReference type="EMBL" id="SNXK01000007">
    <property type="protein sequence ID" value="TDP31912.1"/>
    <property type="molecule type" value="Genomic_DNA"/>
</dbReference>
<name>A0A4V6PUJ6_NOCIG</name>